<feature type="transmembrane region" description="Helical" evidence="1">
    <location>
        <begin position="45"/>
        <end position="68"/>
    </location>
</feature>
<evidence type="ECO:0000313" key="2">
    <source>
        <dbReference type="Proteomes" id="UP000050741"/>
    </source>
</evidence>
<evidence type="ECO:0000313" key="3">
    <source>
        <dbReference type="WBParaSite" id="GPLIN_000478600"/>
    </source>
</evidence>
<sequence length="126" mass="14989">MCLYCRKHGQHNFRSYSLWLQKSFTVVALLYMRQHECDFPRRKDALRTPIVLPLLCLCFFVSMLVISARKNPFIIIYTVVMLAVGLILYYIFIFPQRTLPVFERINKKSVRLVQLLLNTVEFPKED</sequence>
<keyword evidence="1" id="KW-0812">Transmembrane</keyword>
<name>A0A183BVZ8_GLOPA</name>
<reference evidence="3" key="2">
    <citation type="submission" date="2016-06" db="UniProtKB">
        <authorList>
            <consortium name="WormBaseParasite"/>
        </authorList>
    </citation>
    <scope>IDENTIFICATION</scope>
</reference>
<keyword evidence="1" id="KW-1133">Transmembrane helix</keyword>
<feature type="transmembrane region" description="Helical" evidence="1">
    <location>
        <begin position="74"/>
        <end position="94"/>
    </location>
</feature>
<evidence type="ECO:0000256" key="1">
    <source>
        <dbReference type="SAM" id="Phobius"/>
    </source>
</evidence>
<keyword evidence="1" id="KW-0472">Membrane</keyword>
<reference evidence="2" key="1">
    <citation type="submission" date="2014-05" db="EMBL/GenBank/DDBJ databases">
        <title>The genome and life-stage specific transcriptomes of Globodera pallida elucidate key aspects of plant parasitism by a cyst nematode.</title>
        <authorList>
            <person name="Cotton J.A."/>
            <person name="Lilley C.J."/>
            <person name="Jones L.M."/>
            <person name="Kikuchi T."/>
            <person name="Reid A.J."/>
            <person name="Thorpe P."/>
            <person name="Tsai I.J."/>
            <person name="Beasley H."/>
            <person name="Blok V."/>
            <person name="Cock P.J.A."/>
            <person name="Van den Akker S.E."/>
            <person name="Holroyd N."/>
            <person name="Hunt M."/>
            <person name="Mantelin S."/>
            <person name="Naghra H."/>
            <person name="Pain A."/>
            <person name="Palomares-Rius J.E."/>
            <person name="Zarowiecki M."/>
            <person name="Berriman M."/>
            <person name="Jones J.T."/>
            <person name="Urwin P.E."/>
        </authorList>
    </citation>
    <scope>NUCLEOTIDE SEQUENCE [LARGE SCALE GENOMIC DNA]</scope>
    <source>
        <strain evidence="2">Lindley</strain>
    </source>
</reference>
<protein>
    <submittedName>
        <fullName evidence="3">AA_permease_C domain-containing protein</fullName>
    </submittedName>
</protein>
<accession>A0A183BVZ8</accession>
<dbReference type="WBParaSite" id="GPLIN_000478600">
    <property type="protein sequence ID" value="GPLIN_000478600"/>
    <property type="gene ID" value="GPLIN_000478600"/>
</dbReference>
<dbReference type="Proteomes" id="UP000050741">
    <property type="component" value="Unassembled WGS sequence"/>
</dbReference>
<organism evidence="2 3">
    <name type="scientific">Globodera pallida</name>
    <name type="common">Potato cyst nematode worm</name>
    <name type="synonym">Heterodera pallida</name>
    <dbReference type="NCBI Taxonomy" id="36090"/>
    <lineage>
        <taxon>Eukaryota</taxon>
        <taxon>Metazoa</taxon>
        <taxon>Ecdysozoa</taxon>
        <taxon>Nematoda</taxon>
        <taxon>Chromadorea</taxon>
        <taxon>Rhabditida</taxon>
        <taxon>Tylenchina</taxon>
        <taxon>Tylenchomorpha</taxon>
        <taxon>Tylenchoidea</taxon>
        <taxon>Heteroderidae</taxon>
        <taxon>Heteroderinae</taxon>
        <taxon>Globodera</taxon>
    </lineage>
</organism>
<keyword evidence="2" id="KW-1185">Reference proteome</keyword>
<dbReference type="AlphaFoldDB" id="A0A183BVZ8"/>
<proteinExistence type="predicted"/>